<dbReference type="GO" id="GO:0008410">
    <property type="term" value="F:CoA-transferase activity"/>
    <property type="evidence" value="ECO:0007669"/>
    <property type="project" value="TreeGrafter"/>
</dbReference>
<organism evidence="3 4">
    <name type="scientific">Mycolicibacterium agri</name>
    <name type="common">Mycobacterium agri</name>
    <dbReference type="NCBI Taxonomy" id="36811"/>
    <lineage>
        <taxon>Bacteria</taxon>
        <taxon>Bacillati</taxon>
        <taxon>Actinomycetota</taxon>
        <taxon>Actinomycetes</taxon>
        <taxon>Mycobacteriales</taxon>
        <taxon>Mycobacteriaceae</taxon>
        <taxon>Mycolicibacterium</taxon>
    </lineage>
</organism>
<evidence type="ECO:0000313" key="4">
    <source>
        <dbReference type="Proteomes" id="UP000220914"/>
    </source>
</evidence>
<dbReference type="InterPro" id="IPR044855">
    <property type="entry name" value="CoA-Trfase_III_dom3_sf"/>
</dbReference>
<accession>A0A2A7MTK1</accession>
<dbReference type="EMBL" id="BLKS01000001">
    <property type="protein sequence ID" value="GFG50497.1"/>
    <property type="molecule type" value="Genomic_DNA"/>
</dbReference>
<reference evidence="3 4" key="1">
    <citation type="submission" date="2017-10" db="EMBL/GenBank/DDBJ databases">
        <title>The new phylogeny of genus Mycobacterium.</title>
        <authorList>
            <person name="Tortoli E."/>
            <person name="Trovato A."/>
            <person name="Cirillo D.M."/>
        </authorList>
    </citation>
    <scope>NUCLEOTIDE SEQUENCE [LARGE SCALE GENOMIC DNA]</scope>
    <source>
        <strain evidence="3 4">CCUG37673</strain>
    </source>
</reference>
<gene>
    <name evidence="3" type="ORF">CQY20_23670</name>
    <name evidence="2" type="ORF">MAGR_19380</name>
</gene>
<evidence type="ECO:0000313" key="3">
    <source>
        <dbReference type="EMBL" id="PEG34880.1"/>
    </source>
</evidence>
<name>A0A2A7MTK1_MYCAG</name>
<dbReference type="Proteomes" id="UP000220914">
    <property type="component" value="Unassembled WGS sequence"/>
</dbReference>
<dbReference type="RefSeq" id="WP_097942519.1">
    <property type="nucleotide sequence ID" value="NZ_BLKS01000001.1"/>
</dbReference>
<dbReference type="Proteomes" id="UP000465302">
    <property type="component" value="Unassembled WGS sequence"/>
</dbReference>
<evidence type="ECO:0000313" key="2">
    <source>
        <dbReference type="EMBL" id="GFG50497.1"/>
    </source>
</evidence>
<dbReference type="Pfam" id="PF02515">
    <property type="entry name" value="CoA_transf_3"/>
    <property type="match status" value="1"/>
</dbReference>
<keyword evidence="4" id="KW-1185">Reference proteome</keyword>
<reference evidence="2" key="3">
    <citation type="submission" date="2020-02" db="EMBL/GenBank/DDBJ databases">
        <authorList>
            <person name="Matsumoto Y."/>
            <person name="Motooka D."/>
            <person name="Nakamura S."/>
        </authorList>
    </citation>
    <scope>NUCLEOTIDE SEQUENCE</scope>
    <source>
        <strain evidence="2">JCM 6377</strain>
    </source>
</reference>
<dbReference type="PANTHER" id="PTHR48207">
    <property type="entry name" value="SUCCINATE--HYDROXYMETHYLGLUTARATE COA-TRANSFERASE"/>
    <property type="match status" value="1"/>
</dbReference>
<reference evidence="2 5" key="2">
    <citation type="journal article" date="2019" name="Emerg. Microbes Infect.">
        <title>Comprehensive subspecies identification of 175 nontuberculous mycobacteria species based on 7547 genomic profiles.</title>
        <authorList>
            <person name="Matsumoto Y."/>
            <person name="Kinjo T."/>
            <person name="Motooka D."/>
            <person name="Nabeya D."/>
            <person name="Jung N."/>
            <person name="Uechi K."/>
            <person name="Horii T."/>
            <person name="Iida T."/>
            <person name="Fujita J."/>
            <person name="Nakamura S."/>
        </authorList>
    </citation>
    <scope>NUCLEOTIDE SEQUENCE [LARGE SCALE GENOMIC DNA]</scope>
    <source>
        <strain evidence="2 5">JCM 6377</strain>
    </source>
</reference>
<dbReference type="AlphaFoldDB" id="A0A2A7MTK1"/>
<dbReference type="InterPro" id="IPR050483">
    <property type="entry name" value="CoA-transferase_III_domain"/>
</dbReference>
<dbReference type="InterPro" id="IPR003673">
    <property type="entry name" value="CoA-Trfase_fam_III"/>
</dbReference>
<sequence>MLTHLRVIELGQVIAGTFGDMILADLGAEVIKVEPPAGDAGRRSGIYGIGEESAIHLTNNRNKKSVALDLRTDEGRAVLLDLVCTADAVVENFRPDVLERLGIDYDRLRAVNPGIVLVSVSGFGTDSPYRVLPAYDLILQAMTGHMSIMGEPNRPPVIMGIPIADLLAGVFSAVALLAAVESRRETGKGAHIDIAMFDVMVEMLAHVGTLYLNTGIDQRPQGSAHPFITPWQAFRCSDGHYIVVAPREEHFWQKLCAVLKVDELTTRPEFADAKSRQANRDVLVPMLEAIFESRPSEQWLELLQDGGVPAAPVNRMPEVFSDKHIEVRRMVKTFAKAGREVRVVGNAIKVIGGEETEAAAPPSLGGDTEDVLTGLLGYPREKIDALTAAGAFG</sequence>
<dbReference type="SUPFAM" id="SSF89796">
    <property type="entry name" value="CoA-transferase family III (CaiB/BaiF)"/>
    <property type="match status" value="1"/>
</dbReference>
<dbReference type="InterPro" id="IPR023606">
    <property type="entry name" value="CoA-Trfase_III_dom_1_sf"/>
</dbReference>
<evidence type="ECO:0000256" key="1">
    <source>
        <dbReference type="ARBA" id="ARBA00022679"/>
    </source>
</evidence>
<protein>
    <submittedName>
        <fullName evidence="2 3">CoA transferase</fullName>
    </submittedName>
</protein>
<keyword evidence="1 3" id="KW-0808">Transferase</keyword>
<dbReference type="PANTHER" id="PTHR48207:SF3">
    <property type="entry name" value="SUCCINATE--HYDROXYMETHYLGLUTARATE COA-TRANSFERASE"/>
    <property type="match status" value="1"/>
</dbReference>
<proteinExistence type="predicted"/>
<evidence type="ECO:0000313" key="5">
    <source>
        <dbReference type="Proteomes" id="UP000465302"/>
    </source>
</evidence>
<dbReference type="EMBL" id="PDCP01000054">
    <property type="protein sequence ID" value="PEG34880.1"/>
    <property type="molecule type" value="Genomic_DNA"/>
</dbReference>
<comment type="caution">
    <text evidence="3">The sequence shown here is derived from an EMBL/GenBank/DDBJ whole genome shotgun (WGS) entry which is preliminary data.</text>
</comment>
<dbReference type="OrthoDB" id="9797653at2"/>
<dbReference type="Gene3D" id="3.30.1540.10">
    <property type="entry name" value="formyl-coa transferase, domain 3"/>
    <property type="match status" value="1"/>
</dbReference>
<dbReference type="Gene3D" id="3.40.50.10540">
    <property type="entry name" value="Crotonobetainyl-coa:carnitine coa-transferase, domain 1"/>
    <property type="match status" value="1"/>
</dbReference>